<keyword evidence="4 6" id="KW-0472">Membrane</keyword>
<keyword evidence="8" id="KW-1185">Reference proteome</keyword>
<dbReference type="PANTHER" id="PTHR19879">
    <property type="entry name" value="TRANSCRIPTION INITIATION FACTOR TFIID"/>
    <property type="match status" value="1"/>
</dbReference>
<feature type="transmembrane region" description="Helical" evidence="6">
    <location>
        <begin position="1565"/>
        <end position="1585"/>
    </location>
</feature>
<evidence type="ECO:0000256" key="5">
    <source>
        <dbReference type="SAM" id="MobiDB-lite"/>
    </source>
</evidence>
<feature type="transmembrane region" description="Helical" evidence="6">
    <location>
        <begin position="437"/>
        <end position="457"/>
    </location>
</feature>
<feature type="compositionally biased region" description="Low complexity" evidence="5">
    <location>
        <begin position="640"/>
        <end position="653"/>
    </location>
</feature>
<dbReference type="Proteomes" id="UP001230188">
    <property type="component" value="Unassembled WGS sequence"/>
</dbReference>
<feature type="transmembrane region" description="Helical" evidence="6">
    <location>
        <begin position="1659"/>
        <end position="1677"/>
    </location>
</feature>
<dbReference type="Pfam" id="PF00400">
    <property type="entry name" value="WD40"/>
    <property type="match status" value="1"/>
</dbReference>
<feature type="transmembrane region" description="Helical" evidence="6">
    <location>
        <begin position="1605"/>
        <end position="1624"/>
    </location>
</feature>
<evidence type="ECO:0000256" key="6">
    <source>
        <dbReference type="SAM" id="Phobius"/>
    </source>
</evidence>
<sequence>MVDRSLSLAARMLCMMLEEVDVRQQRAALEAEDPSGHVLERLRVVLLAGAERPGSDAGVVENESNDWRVPAETDRAAQAAGPKVDHRKRAAAGAVNAVPVALTSRLLRVEETGRDLVVRSDTHQDLEGIMQSVVRIPYHVVDLLGLMRLSLAANPSVVPNIYEALEYRSGLVPLSELRDIVQRRVKTRLLEEEVDAIYTSLEDSFGNVRVSDVVASTVDGRDSSWSRFVVDQKIMAMSVAFSLSGDLVARGSMDKLVRVFRTDSGDEVYARKCPSLVAAIALGSSGLGVGCFHPGHVAWCYDIALDNEDRGIAAWHVGDDVTSLAVDGDSLVASAGEEVVMFSLTSRQKVYTFQSGGSIRGLAVATSTIDRITLCGGVGKTDLNNDATVVIASPPSEEEKDDLAVFEHYAPGGGLEEEETTVILDGKLQLSGLKLRWLSVCAVLILTSTTITVLQSIGVKRENHYTRELDMIIVLVFAIEFIARAWLRVRIFRNLRNLVQDPLMVIDIILVFLDIFTWGLGYFPKYARLFRAAKTIRLLRIARFLRAGRIVKVAMGHDDDELMVLNVVVGAERAVLLRDTCKRNVASLPMMRYLRDTSRALSGHADSIVNERRSFSQTDTRRVWPLGNNDIASPPPPRAPQQSSSSSSSSSFSKEQVVEDDDDRSPIMALGDNEPPSIHATPALEMRRLSEGRSRKETSGVPSTRRLFHHDHLVAQLQRFKNEGMLREHDKIPVKVRATARHREKDVRKYVCFGGDTQHISVWCCDLPLDGNDGDQNKAVESTRRLLAGHRRACAQQELQIDFENTVNSVAMCRGASLIAGGDQFGTVLVFDVKERCPVFKYVSTDAISMVSLSSTGDVVAFSGETTSIQVHHVKSGARTFFHGEKYERAPRSVALSPDGKIVACGGCDARMQLYRIDRGAQLRSTRCPRASVLSVSTCRDGTLLAVGADDGTCFVYDMCDNATLFEHVLWRAKHKSKVWVVTFEGEGNLLAAADCTNEVIAHRGSTGEVVWRRNAWTGGKGLPFTRALSFSGDGRRLAVGKWDSFVYVMATDTWTQLFQLPRGDRVFSVAMNTTGTKLAVGGRDKKAVLRSLAYTIPHSGPRAKYVAVWSLEERDQTASSGTSVATTNKPKQLLQIPRADDVQAISMSEAGIAFSAGSLISVYGNGGTGATRRSRPSFEVPQIMLDSPQALETMLASYPSIVNVTRANSGETLLQYAVRAMPSATVERMLRAETEHGLVADYNGMTALKVALTNERKVVLGKLLEMTMRSVERSPLAPDSLMENFGPIANRDPDVFLSFLRTVELVREDDQALGNRKSALLPKTFQLVTAGSHDRMPRKLWDPLLVLQSAPLARCAEKKQPGGFRRISSAMFVSADSNRDRGRVVSRPDLLLPEDQSPEDKPDDDAHRRHIAELGRAYRREYEWYSHALRKVEVIAARPDSFLALVARAANAQADFDAYRSPLVQCVIEFKWRHYVAKKFQIQFALSMDHLAIRPSRLVDIFFIPVVVTSVAFLTLNIRQLLVDGTGTTLSDDLDHVLDLACFSFQLTIDYLISRGHQRTPLRIAAAISMLLLFYRILLMARGFDEWNSLIRMMLKMAFEVQHFLQLVVLACCGFAAAFSVLFGEPPSLWLNVSLINNGMYAQRDSVSTKPLRYTAETAVFIQLLMLVVTLLLLSARPTSRSSMKNQRLSF</sequence>
<feature type="compositionally biased region" description="Basic and acidic residues" evidence="5">
    <location>
        <begin position="1399"/>
        <end position="1409"/>
    </location>
</feature>
<evidence type="ECO:0000313" key="8">
    <source>
        <dbReference type="Proteomes" id="UP001230188"/>
    </source>
</evidence>
<feature type="region of interest" description="Disordered" evidence="5">
    <location>
        <begin position="619"/>
        <end position="705"/>
    </location>
</feature>
<protein>
    <recommendedName>
        <fullName evidence="9">Ion transport domain-containing protein</fullName>
    </recommendedName>
</protein>
<proteinExistence type="predicted"/>
<organism evidence="7 8">
    <name type="scientific">Chrysophaeum taylorii</name>
    <dbReference type="NCBI Taxonomy" id="2483200"/>
    <lineage>
        <taxon>Eukaryota</taxon>
        <taxon>Sar</taxon>
        <taxon>Stramenopiles</taxon>
        <taxon>Ochrophyta</taxon>
        <taxon>Pelagophyceae</taxon>
        <taxon>Pelagomonadales</taxon>
        <taxon>Pelagomonadaceae</taxon>
        <taxon>Chrysophaeum</taxon>
    </lineage>
</organism>
<dbReference type="Gene3D" id="2.130.10.10">
    <property type="entry name" value="YVTN repeat-like/Quinoprotein amine dehydrogenase"/>
    <property type="match status" value="3"/>
</dbReference>
<dbReference type="Gene3D" id="1.20.120.350">
    <property type="entry name" value="Voltage-gated potassium channels. Chain C"/>
    <property type="match status" value="1"/>
</dbReference>
<evidence type="ECO:0000313" key="7">
    <source>
        <dbReference type="EMBL" id="KAJ8598344.1"/>
    </source>
</evidence>
<dbReference type="EMBL" id="JAQMWT010000675">
    <property type="protein sequence ID" value="KAJ8598344.1"/>
    <property type="molecule type" value="Genomic_DNA"/>
</dbReference>
<dbReference type="SUPFAM" id="SSF50998">
    <property type="entry name" value="Quinoprotein alcohol dehydrogenase-like"/>
    <property type="match status" value="2"/>
</dbReference>
<evidence type="ECO:0000256" key="2">
    <source>
        <dbReference type="ARBA" id="ARBA00022692"/>
    </source>
</evidence>
<dbReference type="InterPro" id="IPR011047">
    <property type="entry name" value="Quinoprotein_ADH-like_sf"/>
</dbReference>
<feature type="compositionally biased region" description="Basic and acidic residues" evidence="5">
    <location>
        <begin position="685"/>
        <end position="698"/>
    </location>
</feature>
<gene>
    <name evidence="7" type="ORF">CTAYLR_002992</name>
</gene>
<feature type="transmembrane region" description="Helical" evidence="6">
    <location>
        <begin position="469"/>
        <end position="487"/>
    </location>
</feature>
<dbReference type="InterPro" id="IPR015943">
    <property type="entry name" value="WD40/YVTN_repeat-like_dom_sf"/>
</dbReference>
<comment type="caution">
    <text evidence="7">The sequence shown here is derived from an EMBL/GenBank/DDBJ whole genome shotgun (WGS) entry which is preliminary data.</text>
</comment>
<feature type="transmembrane region" description="Helical" evidence="6">
    <location>
        <begin position="503"/>
        <end position="523"/>
    </location>
</feature>
<comment type="subcellular location">
    <subcellularLocation>
        <location evidence="1">Membrane</location>
        <topology evidence="1">Multi-pass membrane protein</topology>
    </subcellularLocation>
</comment>
<feature type="region of interest" description="Disordered" evidence="5">
    <location>
        <begin position="1386"/>
        <end position="1409"/>
    </location>
</feature>
<dbReference type="PANTHER" id="PTHR19879:SF9">
    <property type="entry name" value="TRANSCRIPTION INITIATION FACTOR TFIID SUBUNIT 5"/>
    <property type="match status" value="1"/>
</dbReference>
<evidence type="ECO:0000256" key="3">
    <source>
        <dbReference type="ARBA" id="ARBA00022989"/>
    </source>
</evidence>
<keyword evidence="2 6" id="KW-0812">Transmembrane</keyword>
<accession>A0AAD7U5W6</accession>
<dbReference type="GO" id="GO:0016020">
    <property type="term" value="C:membrane"/>
    <property type="evidence" value="ECO:0007669"/>
    <property type="project" value="UniProtKB-SubCell"/>
</dbReference>
<reference evidence="7" key="1">
    <citation type="submission" date="2023-01" db="EMBL/GenBank/DDBJ databases">
        <title>Metagenome sequencing of chrysophaentin producing Chrysophaeum taylorii.</title>
        <authorList>
            <person name="Davison J."/>
            <person name="Bewley C."/>
        </authorList>
    </citation>
    <scope>NUCLEOTIDE SEQUENCE</scope>
    <source>
        <strain evidence="7">NIES-1699</strain>
    </source>
</reference>
<evidence type="ECO:0000256" key="4">
    <source>
        <dbReference type="ARBA" id="ARBA00023136"/>
    </source>
</evidence>
<dbReference type="InterPro" id="IPR027359">
    <property type="entry name" value="Volt_channel_dom_sf"/>
</dbReference>
<dbReference type="SMART" id="SM00320">
    <property type="entry name" value="WD40"/>
    <property type="match status" value="9"/>
</dbReference>
<name>A0AAD7U5W6_9STRA</name>
<keyword evidence="3 6" id="KW-1133">Transmembrane helix</keyword>
<dbReference type="InterPro" id="IPR001680">
    <property type="entry name" value="WD40_rpt"/>
</dbReference>
<evidence type="ECO:0008006" key="9">
    <source>
        <dbReference type="Google" id="ProtNLM"/>
    </source>
</evidence>
<evidence type="ECO:0000256" key="1">
    <source>
        <dbReference type="ARBA" id="ARBA00004141"/>
    </source>
</evidence>